<dbReference type="InterPro" id="IPR057589">
    <property type="entry name" value="GT_PLOD"/>
</dbReference>
<evidence type="ECO:0000256" key="1">
    <source>
        <dbReference type="ARBA" id="ARBA00006721"/>
    </source>
</evidence>
<evidence type="ECO:0000259" key="4">
    <source>
        <dbReference type="Pfam" id="PF25342"/>
    </source>
</evidence>
<reference evidence="5" key="1">
    <citation type="journal article" date="2020" name="Nature">
        <title>Giant virus diversity and host interactions through global metagenomics.</title>
        <authorList>
            <person name="Schulz F."/>
            <person name="Roux S."/>
            <person name="Paez-Espino D."/>
            <person name="Jungbluth S."/>
            <person name="Walsh D.A."/>
            <person name="Denef V.J."/>
            <person name="McMahon K.D."/>
            <person name="Konstantinidis K.T."/>
            <person name="Eloe-Fadrosh E.A."/>
            <person name="Kyrpides N.C."/>
            <person name="Woyke T."/>
        </authorList>
    </citation>
    <scope>NUCLEOTIDE SEQUENCE</scope>
    <source>
        <strain evidence="5">GVMAG-M-3300023174-129</strain>
    </source>
</reference>
<proteinExistence type="inferred from homology"/>
<organism evidence="5">
    <name type="scientific">viral metagenome</name>
    <dbReference type="NCBI Taxonomy" id="1070528"/>
    <lineage>
        <taxon>unclassified sequences</taxon>
        <taxon>metagenomes</taxon>
        <taxon>organismal metagenomes</taxon>
    </lineage>
</organism>
<name>A0A6C0D8E3_9ZZZZ</name>
<accession>A0A6C0D8E3</accession>
<evidence type="ECO:0000313" key="5">
    <source>
        <dbReference type="EMBL" id="QHT12414.1"/>
    </source>
</evidence>
<dbReference type="GO" id="GO:0016740">
    <property type="term" value="F:transferase activity"/>
    <property type="evidence" value="ECO:0007669"/>
    <property type="project" value="UniProtKB-KW"/>
</dbReference>
<dbReference type="PANTHER" id="PTHR10730">
    <property type="entry name" value="PROCOLLAGEN-LYSINE,2-OXOGLUTARATE 5-DIOXYGENASE/GLYCOSYLTRANSFERASE 25 FAMILY MEMBER"/>
    <property type="match status" value="1"/>
</dbReference>
<sequence>MNKTRKNKCKIFLMTVSTKEHPNLKRWRKSAITHGFKPKIFGLKENKKYHDPLFGKGHFGMKLRYLLDYCKKLKPNNIVLFTDAWDVVIIGDCKKVYKDYKSFKKDIVFGGETAIANFTDILNMFKYDLSKAFPYLNAGIMIGKAGTIRELLEKYTEKTIDDSVDDQILWRKIYLENKDKIAIDSQAKMILNTCLTSKKNYVYENNIFTYKGTNTQPSIIHAQGPESLGFKSYLDLF</sequence>
<keyword evidence="2" id="KW-0328">Glycosyltransferase</keyword>
<dbReference type="AlphaFoldDB" id="A0A6C0D8E3"/>
<comment type="similarity">
    <text evidence="1">Belongs to the glycosyltransferase 25 family.</text>
</comment>
<dbReference type="PANTHER" id="PTHR10730:SF53">
    <property type="entry name" value="GLYCOSYLTRANSFERASE 25 FAMILY MEMBER"/>
    <property type="match status" value="1"/>
</dbReference>
<feature type="domain" description="PLOD1-3-like GT" evidence="4">
    <location>
        <begin position="9"/>
        <end position="229"/>
    </location>
</feature>
<dbReference type="InterPro" id="IPR050757">
    <property type="entry name" value="Collagen_mod_GT25"/>
</dbReference>
<keyword evidence="3" id="KW-0808">Transferase</keyword>
<dbReference type="CDD" id="cd22997">
    <property type="entry name" value="GT_LH"/>
    <property type="match status" value="1"/>
</dbReference>
<evidence type="ECO:0000256" key="2">
    <source>
        <dbReference type="ARBA" id="ARBA00022676"/>
    </source>
</evidence>
<evidence type="ECO:0000256" key="3">
    <source>
        <dbReference type="ARBA" id="ARBA00022679"/>
    </source>
</evidence>
<dbReference type="EMBL" id="MN739545">
    <property type="protein sequence ID" value="QHT12414.1"/>
    <property type="molecule type" value="Genomic_DNA"/>
</dbReference>
<protein>
    <recommendedName>
        <fullName evidence="4">PLOD1-3-like GT domain-containing protein</fullName>
    </recommendedName>
</protein>
<dbReference type="Pfam" id="PF25342">
    <property type="entry name" value="GT_PLOD"/>
    <property type="match status" value="1"/>
</dbReference>